<dbReference type="SMART" id="SM00248">
    <property type="entry name" value="ANK"/>
    <property type="match status" value="4"/>
</dbReference>
<dbReference type="OrthoDB" id="9812708at2"/>
<dbReference type="Pfam" id="PF12796">
    <property type="entry name" value="Ank_2"/>
    <property type="match status" value="1"/>
</dbReference>
<dbReference type="PROSITE" id="PS50088">
    <property type="entry name" value="ANK_REPEAT"/>
    <property type="match status" value="4"/>
</dbReference>
<evidence type="ECO:0000256" key="3">
    <source>
        <dbReference type="PROSITE-ProRule" id="PRU00023"/>
    </source>
</evidence>
<dbReference type="PANTHER" id="PTHR24171:SF9">
    <property type="entry name" value="ANKYRIN REPEAT DOMAIN-CONTAINING PROTEIN 39"/>
    <property type="match status" value="1"/>
</dbReference>
<feature type="repeat" description="ANK" evidence="3">
    <location>
        <begin position="98"/>
        <end position="130"/>
    </location>
</feature>
<dbReference type="AlphaFoldDB" id="A0A158G765"/>
<keyword evidence="2 3" id="KW-0040">ANK repeat</keyword>
<evidence type="ECO:0000313" key="4">
    <source>
        <dbReference type="EMBL" id="SAL27717.1"/>
    </source>
</evidence>
<feature type="repeat" description="ANK" evidence="3">
    <location>
        <begin position="131"/>
        <end position="163"/>
    </location>
</feature>
<organism evidence="4 5">
    <name type="scientific">Caballeronia humi</name>
    <dbReference type="NCBI Taxonomy" id="326474"/>
    <lineage>
        <taxon>Bacteria</taxon>
        <taxon>Pseudomonadati</taxon>
        <taxon>Pseudomonadota</taxon>
        <taxon>Betaproteobacteria</taxon>
        <taxon>Burkholderiales</taxon>
        <taxon>Burkholderiaceae</taxon>
        <taxon>Caballeronia</taxon>
    </lineage>
</organism>
<evidence type="ECO:0000313" key="5">
    <source>
        <dbReference type="Proteomes" id="UP000054977"/>
    </source>
</evidence>
<dbReference type="Pfam" id="PF00023">
    <property type="entry name" value="Ank"/>
    <property type="match status" value="1"/>
</dbReference>
<dbReference type="PROSITE" id="PS50297">
    <property type="entry name" value="ANK_REP_REGION"/>
    <property type="match status" value="4"/>
</dbReference>
<dbReference type="InterPro" id="IPR002110">
    <property type="entry name" value="Ankyrin_rpt"/>
</dbReference>
<dbReference type="STRING" id="326474.AWB65_01625"/>
<accession>A0A158G765</accession>
<proteinExistence type="predicted"/>
<gene>
    <name evidence="4" type="ORF">AWB65_01625</name>
</gene>
<sequence length="203" mass="21581">MILLSRQIIHTRSIILFLVPILIALSACVKTPEKTALSLASEKGEISNIQQLVQHGADISAKDGRGLDALSYAIINEHPEVVSYLLKHGADANSANGSGITALIISATVGNNEIVKNLHEHGAQVNRATHDGITPLMAAAGSNNQDTIILLLSYGADPCSRDKNNLTARQTAEQWRGALETSRIISSNKKLEQLNCDKGGANG</sequence>
<feature type="repeat" description="ANK" evidence="3">
    <location>
        <begin position="32"/>
        <end position="64"/>
    </location>
</feature>
<comment type="caution">
    <text evidence="4">The sequence shown here is derived from an EMBL/GenBank/DDBJ whole genome shotgun (WGS) entry which is preliminary data.</text>
</comment>
<dbReference type="RefSeq" id="WP_087666657.1">
    <property type="nucleotide sequence ID" value="NZ_FCNW02000005.1"/>
</dbReference>
<protein>
    <submittedName>
        <fullName evidence="4">Ankyrin repeat-containing protein</fullName>
    </submittedName>
</protein>
<evidence type="ECO:0000256" key="1">
    <source>
        <dbReference type="ARBA" id="ARBA00022737"/>
    </source>
</evidence>
<keyword evidence="5" id="KW-1185">Reference proteome</keyword>
<name>A0A158G765_9BURK</name>
<dbReference type="SUPFAM" id="SSF48403">
    <property type="entry name" value="Ankyrin repeat"/>
    <property type="match status" value="1"/>
</dbReference>
<dbReference type="InterPro" id="IPR036770">
    <property type="entry name" value="Ankyrin_rpt-contain_sf"/>
</dbReference>
<dbReference type="Proteomes" id="UP000054977">
    <property type="component" value="Unassembled WGS sequence"/>
</dbReference>
<dbReference type="EMBL" id="FCNW02000005">
    <property type="protein sequence ID" value="SAL27717.1"/>
    <property type="molecule type" value="Genomic_DNA"/>
</dbReference>
<feature type="repeat" description="ANK" evidence="3">
    <location>
        <begin position="65"/>
        <end position="97"/>
    </location>
</feature>
<dbReference type="PANTHER" id="PTHR24171">
    <property type="entry name" value="ANKYRIN REPEAT DOMAIN-CONTAINING PROTEIN 39-RELATED"/>
    <property type="match status" value="1"/>
</dbReference>
<keyword evidence="1" id="KW-0677">Repeat</keyword>
<dbReference type="Gene3D" id="1.25.40.20">
    <property type="entry name" value="Ankyrin repeat-containing domain"/>
    <property type="match status" value="1"/>
</dbReference>
<dbReference type="PROSITE" id="PS51257">
    <property type="entry name" value="PROKAR_LIPOPROTEIN"/>
    <property type="match status" value="1"/>
</dbReference>
<reference evidence="4" key="1">
    <citation type="submission" date="2016-01" db="EMBL/GenBank/DDBJ databases">
        <authorList>
            <person name="Peeters C."/>
        </authorList>
    </citation>
    <scope>NUCLEOTIDE SEQUENCE [LARGE SCALE GENOMIC DNA]</scope>
    <source>
        <strain evidence="4">LMG 22934</strain>
    </source>
</reference>
<evidence type="ECO:0000256" key="2">
    <source>
        <dbReference type="ARBA" id="ARBA00023043"/>
    </source>
</evidence>